<feature type="domain" description="Putative glycogen debranching enzyme N-terminal" evidence="1">
    <location>
        <begin position="24"/>
        <end position="205"/>
    </location>
</feature>
<protein>
    <submittedName>
        <fullName evidence="3">Glycogen debranching N-terminal domain-containing protein</fullName>
    </submittedName>
</protein>
<comment type="caution">
    <text evidence="3">The sequence shown here is derived from an EMBL/GenBank/DDBJ whole genome shotgun (WGS) entry which is preliminary data.</text>
</comment>
<gene>
    <name evidence="3" type="ORF">GCM10009777_32100</name>
</gene>
<feature type="domain" description="Mannosylglycerate hydrolase MGH1-like glycoside hydrolase" evidence="2">
    <location>
        <begin position="345"/>
        <end position="589"/>
    </location>
</feature>
<dbReference type="InterPro" id="IPR032856">
    <property type="entry name" value="GDE_N_bis"/>
</dbReference>
<evidence type="ECO:0000313" key="3">
    <source>
        <dbReference type="EMBL" id="GAA1994026.1"/>
    </source>
</evidence>
<evidence type="ECO:0000259" key="2">
    <source>
        <dbReference type="Pfam" id="PF22422"/>
    </source>
</evidence>
<dbReference type="Gene3D" id="1.50.10.10">
    <property type="match status" value="1"/>
</dbReference>
<dbReference type="Pfam" id="PF14742">
    <property type="entry name" value="GDE_N_bis"/>
    <property type="match status" value="1"/>
</dbReference>
<evidence type="ECO:0000259" key="1">
    <source>
        <dbReference type="Pfam" id="PF14742"/>
    </source>
</evidence>
<dbReference type="EMBL" id="BAAAOH010000001">
    <property type="protein sequence ID" value="GAA1994026.1"/>
    <property type="molecule type" value="Genomic_DNA"/>
</dbReference>
<name>A0ABP5EES2_9MICO</name>
<sequence>MSEPAVAEHPLQPLLNDSVIVLRAPTQVWSAASGDLGSAPIHGVYHGDIRHLREAVLTCDGEQPEWISVSADGPSRVVFGGLLRALDDYWPDPKVRVLRERIVADGAVGETLTIVSHVPHTVRTALRLRLVPEFAPLQEVKAGTPTPRAWDATGAVGVQAPFSVTSGERSFTVSAPGADLTVDDDTVILDWDMQVAPGKSTSVSWSIALDDPTLVVQGAPRSSSGLTPLDSGSHDPRIARWQDVALGDLDALRLVLPDRPDDEFYAAGAPWFFTLFGRDSLWAARLALPVDTGMAASTLRVLARLQGDRVDVAMAQQPGKIPHELRSAPLALPGEQVLLPPLYYGTVDATLLWICLLADAFDAGMPRDEVVALLPALRAALSWTTEYGDGSGHGFIDYIDETGHGLANQGWKDSGDSIQWRDGSLARGPIALCEVQGYAFEAAMRGAGVLDALGEEGGEALRSWATALRERFRSSFWVETPEGRYPAVALDADQRPVDTLTSNIGHLVGTGILDADEEAHVAALLLAPSMSSGFGIRTMSADASGYWPLSYHGGSVWAHDTAIAAHGMSRAGLHDEALQVVQGLLAAAEGFGFRMPELHSGDPSGETRTPAPYPAACRPQAWSAAAAVACAQAVRAAGAALPANGR</sequence>
<reference evidence="4" key="1">
    <citation type="journal article" date="2019" name="Int. J. Syst. Evol. Microbiol.">
        <title>The Global Catalogue of Microorganisms (GCM) 10K type strain sequencing project: providing services to taxonomists for standard genome sequencing and annotation.</title>
        <authorList>
            <consortium name="The Broad Institute Genomics Platform"/>
            <consortium name="The Broad Institute Genome Sequencing Center for Infectious Disease"/>
            <person name="Wu L."/>
            <person name="Ma J."/>
        </authorList>
    </citation>
    <scope>NUCLEOTIDE SEQUENCE [LARGE SCALE GENOMIC DNA]</scope>
    <source>
        <strain evidence="4">JCM 14902</strain>
    </source>
</reference>
<proteinExistence type="predicted"/>
<evidence type="ECO:0000313" key="4">
    <source>
        <dbReference type="Proteomes" id="UP001500326"/>
    </source>
</evidence>
<dbReference type="InterPro" id="IPR008928">
    <property type="entry name" value="6-hairpin_glycosidase_sf"/>
</dbReference>
<dbReference type="RefSeq" id="WP_344064520.1">
    <property type="nucleotide sequence ID" value="NZ_BAAAOH010000001.1"/>
</dbReference>
<dbReference type="Pfam" id="PF22422">
    <property type="entry name" value="MGH1-like_GH"/>
    <property type="match status" value="1"/>
</dbReference>
<dbReference type="InterPro" id="IPR054491">
    <property type="entry name" value="MGH1-like_GH"/>
</dbReference>
<dbReference type="InterPro" id="IPR012341">
    <property type="entry name" value="6hp_glycosidase-like_sf"/>
</dbReference>
<accession>A0ABP5EES2</accession>
<dbReference type="SUPFAM" id="SSF48208">
    <property type="entry name" value="Six-hairpin glycosidases"/>
    <property type="match status" value="1"/>
</dbReference>
<keyword evidence="4" id="KW-1185">Reference proteome</keyword>
<organism evidence="3 4">
    <name type="scientific">Microbacterium pumilum</name>
    <dbReference type="NCBI Taxonomy" id="344165"/>
    <lineage>
        <taxon>Bacteria</taxon>
        <taxon>Bacillati</taxon>
        <taxon>Actinomycetota</taxon>
        <taxon>Actinomycetes</taxon>
        <taxon>Micrococcales</taxon>
        <taxon>Microbacteriaceae</taxon>
        <taxon>Microbacterium</taxon>
    </lineage>
</organism>
<dbReference type="Proteomes" id="UP001500326">
    <property type="component" value="Unassembled WGS sequence"/>
</dbReference>